<evidence type="ECO:0000313" key="3">
    <source>
        <dbReference type="Proteomes" id="UP001642483"/>
    </source>
</evidence>
<keyword evidence="3" id="KW-1185">Reference proteome</keyword>
<comment type="caution">
    <text evidence="2">The sequence shown here is derived from an EMBL/GenBank/DDBJ whole genome shotgun (WGS) entry which is preliminary data.</text>
</comment>
<evidence type="ECO:0000313" key="2">
    <source>
        <dbReference type="EMBL" id="CAK8685028.1"/>
    </source>
</evidence>
<protein>
    <submittedName>
        <fullName evidence="2">Uncharacterized protein</fullName>
    </submittedName>
</protein>
<feature type="compositionally biased region" description="Basic and acidic residues" evidence="1">
    <location>
        <begin position="75"/>
        <end position="84"/>
    </location>
</feature>
<dbReference type="EMBL" id="CAWYQH010000098">
    <property type="protein sequence ID" value="CAK8685028.1"/>
    <property type="molecule type" value="Genomic_DNA"/>
</dbReference>
<sequence>MVTLTRDRGRITNLTIYRGIITIRWGPNASLGDKLDRPHRPPTISERSSRVESGENGRVAADEDSLGERTVISGEDGKDDPLDERYVISGEDGKVCPRESLVELLLDDFSGSADVVCTPYKANYCGVSHCSRRNG</sequence>
<reference evidence="2 3" key="1">
    <citation type="submission" date="2024-02" db="EMBL/GenBank/DDBJ databases">
        <authorList>
            <person name="Daric V."/>
            <person name="Darras S."/>
        </authorList>
    </citation>
    <scope>NUCLEOTIDE SEQUENCE [LARGE SCALE GENOMIC DNA]</scope>
</reference>
<organism evidence="2 3">
    <name type="scientific">Clavelina lepadiformis</name>
    <name type="common">Light-bulb sea squirt</name>
    <name type="synonym">Ascidia lepadiformis</name>
    <dbReference type="NCBI Taxonomy" id="159417"/>
    <lineage>
        <taxon>Eukaryota</taxon>
        <taxon>Metazoa</taxon>
        <taxon>Chordata</taxon>
        <taxon>Tunicata</taxon>
        <taxon>Ascidiacea</taxon>
        <taxon>Aplousobranchia</taxon>
        <taxon>Clavelinidae</taxon>
        <taxon>Clavelina</taxon>
    </lineage>
</organism>
<feature type="region of interest" description="Disordered" evidence="1">
    <location>
        <begin position="29"/>
        <end position="84"/>
    </location>
</feature>
<evidence type="ECO:0000256" key="1">
    <source>
        <dbReference type="SAM" id="MobiDB-lite"/>
    </source>
</evidence>
<gene>
    <name evidence="2" type="ORF">CVLEPA_LOCUS16190</name>
</gene>
<proteinExistence type="predicted"/>
<name>A0ABP0FZL1_CLALP</name>
<accession>A0ABP0FZL1</accession>
<dbReference type="Proteomes" id="UP001642483">
    <property type="component" value="Unassembled WGS sequence"/>
</dbReference>